<evidence type="ECO:0000313" key="1">
    <source>
        <dbReference type="EMBL" id="SVD77362.1"/>
    </source>
</evidence>
<protein>
    <recommendedName>
        <fullName evidence="2">Solute-binding protein family 5 domain-containing protein</fullName>
    </recommendedName>
</protein>
<proteinExistence type="predicted"/>
<dbReference type="AlphaFoldDB" id="A0A382Y1Z5"/>
<evidence type="ECO:0008006" key="2">
    <source>
        <dbReference type="Google" id="ProtNLM"/>
    </source>
</evidence>
<gene>
    <name evidence="1" type="ORF">METZ01_LOCUS430216</name>
</gene>
<dbReference type="Gene3D" id="3.10.105.10">
    <property type="entry name" value="Dipeptide-binding Protein, Domain 3"/>
    <property type="match status" value="1"/>
</dbReference>
<accession>A0A382Y1Z5</accession>
<dbReference type="SUPFAM" id="SSF53850">
    <property type="entry name" value="Periplasmic binding protein-like II"/>
    <property type="match status" value="1"/>
</dbReference>
<organism evidence="1">
    <name type="scientific">marine metagenome</name>
    <dbReference type="NCBI Taxonomy" id="408172"/>
    <lineage>
        <taxon>unclassified sequences</taxon>
        <taxon>metagenomes</taxon>
        <taxon>ecological metagenomes</taxon>
    </lineage>
</organism>
<reference evidence="1" key="1">
    <citation type="submission" date="2018-05" db="EMBL/GenBank/DDBJ databases">
        <authorList>
            <person name="Lanie J.A."/>
            <person name="Ng W.-L."/>
            <person name="Kazmierczak K.M."/>
            <person name="Andrzejewski T.M."/>
            <person name="Davidsen T.M."/>
            <person name="Wayne K.J."/>
            <person name="Tettelin H."/>
            <person name="Glass J.I."/>
            <person name="Rusch D."/>
            <person name="Podicherti R."/>
            <person name="Tsui H.-C.T."/>
            <person name="Winkler M.E."/>
        </authorList>
    </citation>
    <scope>NUCLEOTIDE SEQUENCE</scope>
</reference>
<dbReference type="EMBL" id="UINC01172338">
    <property type="protein sequence ID" value="SVD77362.1"/>
    <property type="molecule type" value="Genomic_DNA"/>
</dbReference>
<name>A0A382Y1Z5_9ZZZZ</name>
<feature type="non-terminal residue" evidence="1">
    <location>
        <position position="1"/>
    </location>
</feature>
<sequence>ESGASWNKVNFSDPEVDAAIRVMEGEVNLDKRNAAIAKAWEIVRDNIAYLPLHHQVISWASKRSVDVPIRPNNEPLFRFSNVR</sequence>